<accession>A0ABU7ECN8</accession>
<dbReference type="Proteomes" id="UP001352852">
    <property type="component" value="Unassembled WGS sequence"/>
</dbReference>
<feature type="compositionally biased region" description="Low complexity" evidence="1">
    <location>
        <begin position="50"/>
        <end position="60"/>
    </location>
</feature>
<comment type="caution">
    <text evidence="2">The sequence shown here is derived from an EMBL/GenBank/DDBJ whole genome shotgun (WGS) entry which is preliminary data.</text>
</comment>
<evidence type="ECO:0000313" key="2">
    <source>
        <dbReference type="EMBL" id="MED6284801.1"/>
    </source>
</evidence>
<gene>
    <name evidence="2" type="ORF">CHARACLAT_022687</name>
</gene>
<sequence>MDVIHSLTLPIHTLYSQVQVLKPHRGNQPPNPGGGPLSSGGETGRPPQHLTGPGLPGLVPEPERPQSPTNPILIWRGGHEQEESTWSKLAWHQKLPQNEIVPTPQ</sequence>
<evidence type="ECO:0000313" key="3">
    <source>
        <dbReference type="Proteomes" id="UP001352852"/>
    </source>
</evidence>
<organism evidence="2 3">
    <name type="scientific">Characodon lateralis</name>
    <dbReference type="NCBI Taxonomy" id="208331"/>
    <lineage>
        <taxon>Eukaryota</taxon>
        <taxon>Metazoa</taxon>
        <taxon>Chordata</taxon>
        <taxon>Craniata</taxon>
        <taxon>Vertebrata</taxon>
        <taxon>Euteleostomi</taxon>
        <taxon>Actinopterygii</taxon>
        <taxon>Neopterygii</taxon>
        <taxon>Teleostei</taxon>
        <taxon>Neoteleostei</taxon>
        <taxon>Acanthomorphata</taxon>
        <taxon>Ovalentaria</taxon>
        <taxon>Atherinomorphae</taxon>
        <taxon>Cyprinodontiformes</taxon>
        <taxon>Goodeidae</taxon>
        <taxon>Characodon</taxon>
    </lineage>
</organism>
<name>A0ABU7ECN8_9TELE</name>
<reference evidence="2 3" key="1">
    <citation type="submission" date="2021-06" db="EMBL/GenBank/DDBJ databases">
        <authorList>
            <person name="Palmer J.M."/>
        </authorList>
    </citation>
    <scope>NUCLEOTIDE SEQUENCE [LARGE SCALE GENOMIC DNA]</scope>
    <source>
        <strain evidence="2 3">CL_MEX2019</strain>
        <tissue evidence="2">Muscle</tissue>
    </source>
</reference>
<protein>
    <submittedName>
        <fullName evidence="2">Uncharacterized protein</fullName>
    </submittedName>
</protein>
<feature type="compositionally biased region" description="Gly residues" evidence="1">
    <location>
        <begin position="34"/>
        <end position="43"/>
    </location>
</feature>
<feature type="region of interest" description="Disordered" evidence="1">
    <location>
        <begin position="21"/>
        <end position="105"/>
    </location>
</feature>
<evidence type="ECO:0000256" key="1">
    <source>
        <dbReference type="SAM" id="MobiDB-lite"/>
    </source>
</evidence>
<proteinExistence type="predicted"/>
<dbReference type="EMBL" id="JAHUTJ010051516">
    <property type="protein sequence ID" value="MED6284801.1"/>
    <property type="molecule type" value="Genomic_DNA"/>
</dbReference>
<keyword evidence="3" id="KW-1185">Reference proteome</keyword>